<protein>
    <submittedName>
        <fullName evidence="1">Uncharacterized protein</fullName>
    </submittedName>
</protein>
<organism evidence="1 2">
    <name type="scientific">Malus domestica</name>
    <name type="common">Apple</name>
    <name type="synonym">Pyrus malus</name>
    <dbReference type="NCBI Taxonomy" id="3750"/>
    <lineage>
        <taxon>Eukaryota</taxon>
        <taxon>Viridiplantae</taxon>
        <taxon>Streptophyta</taxon>
        <taxon>Embryophyta</taxon>
        <taxon>Tracheophyta</taxon>
        <taxon>Spermatophyta</taxon>
        <taxon>Magnoliopsida</taxon>
        <taxon>eudicotyledons</taxon>
        <taxon>Gunneridae</taxon>
        <taxon>Pentapetalae</taxon>
        <taxon>rosids</taxon>
        <taxon>fabids</taxon>
        <taxon>Rosales</taxon>
        <taxon>Rosaceae</taxon>
        <taxon>Amygdaloideae</taxon>
        <taxon>Maleae</taxon>
        <taxon>Malus</taxon>
    </lineage>
</organism>
<dbReference type="EMBL" id="RDQH01000332">
    <property type="protein sequence ID" value="RXH97159.1"/>
    <property type="molecule type" value="Genomic_DNA"/>
</dbReference>
<comment type="caution">
    <text evidence="1">The sequence shown here is derived from an EMBL/GenBank/DDBJ whole genome shotgun (WGS) entry which is preliminary data.</text>
</comment>
<accession>A0A498JMH8</accession>
<sequence>MPREQGKQYPKLMDDKREGIVTGMRQPLMLFRSTIELTVGDEGVDQEAKRGGVGTLVLSLVSGDIGDQARARGESHRAMDSDPFNLDPFIFGMGSEHGYQSGGKVSRRNKTKQSKTKRFILLGVGKNRTASKFGKVQGFMCYVESGGQPFAKVVFV</sequence>
<evidence type="ECO:0000313" key="1">
    <source>
        <dbReference type="EMBL" id="RXH97159.1"/>
    </source>
</evidence>
<keyword evidence="2" id="KW-1185">Reference proteome</keyword>
<dbReference type="Proteomes" id="UP000290289">
    <property type="component" value="Chromosome 6"/>
</dbReference>
<reference evidence="1 2" key="1">
    <citation type="submission" date="2018-10" db="EMBL/GenBank/DDBJ databases">
        <title>A high-quality apple genome assembly.</title>
        <authorList>
            <person name="Hu J."/>
        </authorList>
    </citation>
    <scope>NUCLEOTIDE SEQUENCE [LARGE SCALE GENOMIC DNA]</scope>
    <source>
        <strain evidence="2">cv. HFTH1</strain>
        <tissue evidence="1">Young leaf</tissue>
    </source>
</reference>
<dbReference type="AlphaFoldDB" id="A0A498JMH8"/>
<name>A0A498JMH8_MALDO</name>
<proteinExistence type="predicted"/>
<evidence type="ECO:0000313" key="2">
    <source>
        <dbReference type="Proteomes" id="UP000290289"/>
    </source>
</evidence>
<gene>
    <name evidence="1" type="ORF">DVH24_035827</name>
</gene>